<dbReference type="EMBL" id="BAAAUX010000014">
    <property type="protein sequence ID" value="GAA2798146.1"/>
    <property type="molecule type" value="Genomic_DNA"/>
</dbReference>
<dbReference type="Gene3D" id="3.30.420.40">
    <property type="match status" value="2"/>
</dbReference>
<dbReference type="Proteomes" id="UP001500979">
    <property type="component" value="Unassembled WGS sequence"/>
</dbReference>
<feature type="domain" description="Carbamoyltransferase C-terminal" evidence="3">
    <location>
        <begin position="390"/>
        <end position="561"/>
    </location>
</feature>
<dbReference type="PANTHER" id="PTHR34847:SF1">
    <property type="entry name" value="NODULATION PROTEIN U"/>
    <property type="match status" value="1"/>
</dbReference>
<evidence type="ECO:0000259" key="2">
    <source>
        <dbReference type="Pfam" id="PF02543"/>
    </source>
</evidence>
<keyword evidence="5" id="KW-1185">Reference proteome</keyword>
<reference evidence="4 5" key="1">
    <citation type="journal article" date="2019" name="Int. J. Syst. Evol. Microbiol.">
        <title>The Global Catalogue of Microorganisms (GCM) 10K type strain sequencing project: providing services to taxonomists for standard genome sequencing and annotation.</title>
        <authorList>
            <consortium name="The Broad Institute Genomics Platform"/>
            <consortium name="The Broad Institute Genome Sequencing Center for Infectious Disease"/>
            <person name="Wu L."/>
            <person name="Ma J."/>
        </authorList>
    </citation>
    <scope>NUCLEOTIDE SEQUENCE [LARGE SCALE GENOMIC DNA]</scope>
    <source>
        <strain evidence="4 5">JCM 9383</strain>
    </source>
</reference>
<dbReference type="PANTHER" id="PTHR34847">
    <property type="entry name" value="NODULATION PROTEIN U"/>
    <property type="match status" value="1"/>
</dbReference>
<dbReference type="Pfam" id="PF02543">
    <property type="entry name" value="Carbam_trans_N"/>
    <property type="match status" value="1"/>
</dbReference>
<dbReference type="InterPro" id="IPR003696">
    <property type="entry name" value="Carbtransf_dom"/>
</dbReference>
<comment type="similarity">
    <text evidence="1">Belongs to the NodU/CmcH family.</text>
</comment>
<proteinExistence type="inferred from homology"/>
<sequence>MLCLGFSGGLNRAHENPYQLPRAFTHDGAAALVEDGAVVAAIEEERLNRIKHSNKFPEHSLRYCLRRRGARVQDVDRFAFYATEEYCNALLTNLFLTKPEMPRLDARTALAGLLSQELGGEVDPDRIVFTRHHMAHAASASCVSGFDRSLVLAIDGYGDFLSGLVARAEGMSLTEIATFPQRKSLGLLYLEVIKFIGYRQFDEYKVMGLAPYGDPAPYRAALAEVYELLPGGNYDLDLDGIVPALLDRIDVRKSGQPITQDHKNLAATLQEALETIVLHVLRHYRRETDLSRLCMGGGVALNGTMNGKIAHSGLFDDVFVQPAAHDAGCALGAALLASQNGEEPPRAQKLQHVYWGTDIGAEDDVARQLEPWGGFLETRRSADVTREVAGLVADGAVVGWVQGRSEFGPRALGNRSIVADPRPVENRRRINGMIKTREGYRPFAPSVLAEDAREYFDLPESMDEFPYMLFVVNVHEDKRALLGATTHVDGTARLQTVSREANPRYWELIKAFKDLTGVSVVLNTSFNNNVEPIVESVEDAVVSFLTTKLDHLVVGDFVIGKREPERESWRALALSLPQYVQVRQTKVFAQPDRSEIRTELRTTFDAELSVGISPELAELLLRLDGEQTLAELAKDAELDSLLPELRRMWEQRLVRLRPAPLAGAPDLPGTA</sequence>
<dbReference type="RefSeq" id="WP_344681215.1">
    <property type="nucleotide sequence ID" value="NZ_BAAAUX010000014.1"/>
</dbReference>
<accession>A0ABN3VFM0</accession>
<evidence type="ECO:0000256" key="1">
    <source>
        <dbReference type="ARBA" id="ARBA00006129"/>
    </source>
</evidence>
<comment type="caution">
    <text evidence="4">The sequence shown here is derived from an EMBL/GenBank/DDBJ whole genome shotgun (WGS) entry which is preliminary data.</text>
</comment>
<dbReference type="CDD" id="cd24099">
    <property type="entry name" value="ASKHA_NBD_NovN-like_N"/>
    <property type="match status" value="1"/>
</dbReference>
<dbReference type="SUPFAM" id="SSF53067">
    <property type="entry name" value="Actin-like ATPase domain"/>
    <property type="match status" value="1"/>
</dbReference>
<feature type="domain" description="Carbamoyltransferase" evidence="2">
    <location>
        <begin position="23"/>
        <end position="335"/>
    </location>
</feature>
<evidence type="ECO:0000259" key="3">
    <source>
        <dbReference type="Pfam" id="PF16861"/>
    </source>
</evidence>
<dbReference type="Gene3D" id="3.90.870.20">
    <property type="entry name" value="Carbamoyltransferase, C-terminal domain"/>
    <property type="match status" value="1"/>
</dbReference>
<name>A0ABN3VFM0_9PSEU</name>
<dbReference type="InterPro" id="IPR038152">
    <property type="entry name" value="Carbam_trans_C_sf"/>
</dbReference>
<dbReference type="InterPro" id="IPR051338">
    <property type="entry name" value="NodU/CmcH_Carbamoyltrnsfr"/>
</dbReference>
<protein>
    <submittedName>
        <fullName evidence="4">Carbamoyltransferase</fullName>
    </submittedName>
</protein>
<organism evidence="4 5">
    <name type="scientific">Saccharopolyspora taberi</name>
    <dbReference type="NCBI Taxonomy" id="60895"/>
    <lineage>
        <taxon>Bacteria</taxon>
        <taxon>Bacillati</taxon>
        <taxon>Actinomycetota</taxon>
        <taxon>Actinomycetes</taxon>
        <taxon>Pseudonocardiales</taxon>
        <taxon>Pseudonocardiaceae</taxon>
        <taxon>Saccharopolyspora</taxon>
    </lineage>
</organism>
<evidence type="ECO:0000313" key="4">
    <source>
        <dbReference type="EMBL" id="GAA2798146.1"/>
    </source>
</evidence>
<dbReference type="InterPro" id="IPR031730">
    <property type="entry name" value="Carbam_trans_C"/>
</dbReference>
<gene>
    <name evidence="4" type="ORF">GCM10010470_36650</name>
</gene>
<dbReference type="Pfam" id="PF16861">
    <property type="entry name" value="Carbam_trans_C"/>
    <property type="match status" value="1"/>
</dbReference>
<evidence type="ECO:0000313" key="5">
    <source>
        <dbReference type="Proteomes" id="UP001500979"/>
    </source>
</evidence>
<dbReference type="InterPro" id="IPR043129">
    <property type="entry name" value="ATPase_NBD"/>
</dbReference>